<protein>
    <submittedName>
        <fullName evidence="2">Uncharacterized protein</fullName>
    </submittedName>
</protein>
<reference evidence="2" key="1">
    <citation type="submission" date="2020-03" db="EMBL/GenBank/DDBJ databases">
        <authorList>
            <person name="Weist P."/>
        </authorList>
    </citation>
    <scope>NUCLEOTIDE SEQUENCE</scope>
</reference>
<keyword evidence="3" id="KW-1185">Reference proteome</keyword>
<evidence type="ECO:0000313" key="2">
    <source>
        <dbReference type="EMBL" id="CAB1449474.1"/>
    </source>
</evidence>
<dbReference type="AlphaFoldDB" id="A0A9N7Z5D8"/>
<feature type="region of interest" description="Disordered" evidence="1">
    <location>
        <begin position="61"/>
        <end position="89"/>
    </location>
</feature>
<name>A0A9N7Z5D8_PLEPL</name>
<evidence type="ECO:0000256" key="1">
    <source>
        <dbReference type="SAM" id="MobiDB-lite"/>
    </source>
</evidence>
<dbReference type="Proteomes" id="UP001153269">
    <property type="component" value="Unassembled WGS sequence"/>
</dbReference>
<organism evidence="2 3">
    <name type="scientific">Pleuronectes platessa</name>
    <name type="common">European plaice</name>
    <dbReference type="NCBI Taxonomy" id="8262"/>
    <lineage>
        <taxon>Eukaryota</taxon>
        <taxon>Metazoa</taxon>
        <taxon>Chordata</taxon>
        <taxon>Craniata</taxon>
        <taxon>Vertebrata</taxon>
        <taxon>Euteleostomi</taxon>
        <taxon>Actinopterygii</taxon>
        <taxon>Neopterygii</taxon>
        <taxon>Teleostei</taxon>
        <taxon>Neoteleostei</taxon>
        <taxon>Acanthomorphata</taxon>
        <taxon>Carangaria</taxon>
        <taxon>Pleuronectiformes</taxon>
        <taxon>Pleuronectoidei</taxon>
        <taxon>Pleuronectidae</taxon>
        <taxon>Pleuronectes</taxon>
    </lineage>
</organism>
<proteinExistence type="predicted"/>
<sequence length="184" mass="20165">MLQTHNWFLTVSSSCTTCTSDPGQFLSPVWGTGDVLVVDVGRTGRQDVILITAQSDLLPAPRRLSQLPPPHTQGPTLTASSSSRGRVRVRPHTTPCSTNWLILTLPPLFAFLFFRFVPLFCPNRLAASQLLPATVCMHPSVGRRSDKPRSGIYDEAKRSGHEDELEVMQVLGSAPCLECIPLTD</sequence>
<dbReference type="EMBL" id="CADEAL010004016">
    <property type="protein sequence ID" value="CAB1449474.1"/>
    <property type="molecule type" value="Genomic_DNA"/>
</dbReference>
<gene>
    <name evidence="2" type="ORF">PLEPLA_LOCUS37157</name>
</gene>
<evidence type="ECO:0000313" key="3">
    <source>
        <dbReference type="Proteomes" id="UP001153269"/>
    </source>
</evidence>
<accession>A0A9N7Z5D8</accession>
<comment type="caution">
    <text evidence="2">The sequence shown here is derived from an EMBL/GenBank/DDBJ whole genome shotgun (WGS) entry which is preliminary data.</text>
</comment>